<keyword evidence="2" id="KW-1185">Reference proteome</keyword>
<gene>
    <name evidence="1" type="ORF">WISP_138926</name>
</gene>
<evidence type="ECO:0000313" key="2">
    <source>
        <dbReference type="Proteomes" id="UP001145742"/>
    </source>
</evidence>
<dbReference type="EMBL" id="WHWB01034702">
    <property type="protein sequence ID" value="KAJ7405549.1"/>
    <property type="molecule type" value="Genomic_DNA"/>
</dbReference>
<dbReference type="Proteomes" id="UP001145742">
    <property type="component" value="Unassembled WGS sequence"/>
</dbReference>
<accession>A0ABQ9CSB9</accession>
<protein>
    <submittedName>
        <fullName evidence="1">Uncharacterized protein</fullName>
    </submittedName>
</protein>
<reference evidence="1" key="1">
    <citation type="submission" date="2019-10" db="EMBL/GenBank/DDBJ databases">
        <authorList>
            <person name="Soares A.E.R."/>
            <person name="Aleixo A."/>
            <person name="Schneider P."/>
            <person name="Miyaki C.Y."/>
            <person name="Schneider M.P."/>
            <person name="Mello C."/>
            <person name="Vasconcelos A.T.R."/>
        </authorList>
    </citation>
    <scope>NUCLEOTIDE SEQUENCE</scope>
    <source>
        <tissue evidence="1">Muscle</tissue>
    </source>
</reference>
<proteinExistence type="predicted"/>
<evidence type="ECO:0000313" key="1">
    <source>
        <dbReference type="EMBL" id="KAJ7405549.1"/>
    </source>
</evidence>
<sequence>MAPCKLTGKKRHVQLTASGEPERGQPCNTCGDQCPGFALHKWRLMEIVMDFQLHIAVLELMADCKWCDTETVPAWSVIMRFCAVALGAEQICPGFSQFHYIYSTIPSLARSAQTMPTAGWSYSLSLLT</sequence>
<comment type="caution">
    <text evidence="1">The sequence shown here is derived from an EMBL/GenBank/DDBJ whole genome shotgun (WGS) entry which is preliminary data.</text>
</comment>
<organism evidence="1 2">
    <name type="scientific">Willisornis vidua</name>
    <name type="common">Xingu scale-backed antbird</name>
    <dbReference type="NCBI Taxonomy" id="1566151"/>
    <lineage>
        <taxon>Eukaryota</taxon>
        <taxon>Metazoa</taxon>
        <taxon>Chordata</taxon>
        <taxon>Craniata</taxon>
        <taxon>Vertebrata</taxon>
        <taxon>Euteleostomi</taxon>
        <taxon>Archelosauria</taxon>
        <taxon>Archosauria</taxon>
        <taxon>Dinosauria</taxon>
        <taxon>Saurischia</taxon>
        <taxon>Theropoda</taxon>
        <taxon>Coelurosauria</taxon>
        <taxon>Aves</taxon>
        <taxon>Neognathae</taxon>
        <taxon>Neoaves</taxon>
        <taxon>Telluraves</taxon>
        <taxon>Australaves</taxon>
        <taxon>Passeriformes</taxon>
        <taxon>Thamnophilidae</taxon>
        <taxon>Willisornis</taxon>
    </lineage>
</organism>
<name>A0ABQ9CSB9_9PASS</name>